<comment type="caution">
    <text evidence="1">The sequence shown here is derived from an EMBL/GenBank/DDBJ whole genome shotgun (WGS) entry which is preliminary data.</text>
</comment>
<dbReference type="Gene3D" id="3.40.50.150">
    <property type="entry name" value="Vaccinia Virus protein VP39"/>
    <property type="match status" value="1"/>
</dbReference>
<dbReference type="InterPro" id="IPR029063">
    <property type="entry name" value="SAM-dependent_MTases_sf"/>
</dbReference>
<keyword evidence="2" id="KW-1185">Reference proteome</keyword>
<dbReference type="RefSeq" id="WP_067127887.1">
    <property type="nucleotide sequence ID" value="NZ_KQ948215.1"/>
</dbReference>
<sequence>MKRTVVDLYCCQGGATRGYQNAGFRVVGVDLDDQPRYIGDEFWQSDAISFLTVHADWIRREVAFIHGSPPCQFDSDCQRIQGNEHPDLIEPTRDALEELGVPYVIENVGGALPKLKNPVELCGLMFGLARTYRHRYFEAGGWTLPQPHHPRHEAPQVKMGRTPRDGEVIQAIGNFAGVGIVRDEWQVSWMNRDGIREAIPPAYTEWIARQFLAAGVAR</sequence>
<organism evidence="1 2">
    <name type="scientific">Streptomyces yokosukanensis</name>
    <dbReference type="NCBI Taxonomy" id="67386"/>
    <lineage>
        <taxon>Bacteria</taxon>
        <taxon>Bacillati</taxon>
        <taxon>Actinomycetota</taxon>
        <taxon>Actinomycetes</taxon>
        <taxon>Kitasatosporales</taxon>
        <taxon>Streptomycetaceae</taxon>
        <taxon>Streptomyces</taxon>
    </lineage>
</organism>
<evidence type="ECO:0000313" key="1">
    <source>
        <dbReference type="EMBL" id="KUN02772.1"/>
    </source>
</evidence>
<dbReference type="EMBL" id="LMWN01000036">
    <property type="protein sequence ID" value="KUN02772.1"/>
    <property type="molecule type" value="Genomic_DNA"/>
</dbReference>
<name>A0A124HF48_9ACTN</name>
<dbReference type="STRING" id="67386.AQI95_24840"/>
<gene>
    <name evidence="1" type="ORF">AQI95_24840</name>
</gene>
<dbReference type="Proteomes" id="UP000053127">
    <property type="component" value="Unassembled WGS sequence"/>
</dbReference>
<proteinExistence type="predicted"/>
<reference evidence="1 2" key="1">
    <citation type="submission" date="2015-10" db="EMBL/GenBank/DDBJ databases">
        <title>Draft genome sequence of Streptomyces yokosukanensis DSM 40224, type strain for the species Streptomyces yokosukanensis.</title>
        <authorList>
            <person name="Ruckert C."/>
            <person name="Winkler A."/>
            <person name="Kalinowski J."/>
            <person name="Kampfer P."/>
            <person name="Glaeser S."/>
        </authorList>
    </citation>
    <scope>NUCLEOTIDE SEQUENCE [LARGE SCALE GENOMIC DNA]</scope>
    <source>
        <strain evidence="1 2">DSM 40224</strain>
    </source>
</reference>
<dbReference type="OrthoDB" id="3476156at2"/>
<dbReference type="AlphaFoldDB" id="A0A124HF48"/>
<accession>A0A124HF48</accession>
<protein>
    <recommendedName>
        <fullName evidence="3">DNA methylase</fullName>
    </recommendedName>
</protein>
<dbReference type="SUPFAM" id="SSF53335">
    <property type="entry name" value="S-adenosyl-L-methionine-dependent methyltransferases"/>
    <property type="match status" value="1"/>
</dbReference>
<evidence type="ECO:0000313" key="2">
    <source>
        <dbReference type="Proteomes" id="UP000053127"/>
    </source>
</evidence>
<evidence type="ECO:0008006" key="3">
    <source>
        <dbReference type="Google" id="ProtNLM"/>
    </source>
</evidence>